<feature type="transmembrane region" description="Helical" evidence="1">
    <location>
        <begin position="263"/>
        <end position="288"/>
    </location>
</feature>
<dbReference type="KEGG" id="obi:106883938"/>
<dbReference type="PANTHER" id="PTHR33802:SF1">
    <property type="entry name" value="XK-RELATED PROTEIN"/>
    <property type="match status" value="1"/>
</dbReference>
<dbReference type="EMBL" id="KQ416479">
    <property type="protein sequence ID" value="KOF96828.1"/>
    <property type="molecule type" value="Genomic_DNA"/>
</dbReference>
<proteinExistence type="predicted"/>
<keyword evidence="1" id="KW-0812">Transmembrane</keyword>
<reference evidence="2" key="1">
    <citation type="submission" date="2015-07" db="EMBL/GenBank/DDBJ databases">
        <title>MeaNS - Measles Nucleotide Surveillance Program.</title>
        <authorList>
            <person name="Tran T."/>
            <person name="Druce J."/>
        </authorList>
    </citation>
    <scope>NUCLEOTIDE SEQUENCE</scope>
    <source>
        <strain evidence="2">UCB-OBI-ISO-001</strain>
        <tissue evidence="2">Gonad</tissue>
    </source>
</reference>
<dbReference type="EMBL" id="KQ416479">
    <property type="protein sequence ID" value="KOF96827.1"/>
    <property type="molecule type" value="Genomic_DNA"/>
</dbReference>
<feature type="transmembrane region" description="Helical" evidence="1">
    <location>
        <begin position="206"/>
        <end position="224"/>
    </location>
</feature>
<dbReference type="OMA" id="WNFLWLI"/>
<sequence>MGKHQFAKIFLIFLTFAVHIAMLGVSYLAVFPEKSQGLFTAETGNISHKYDLAAVPDDSTFSIWGAIYLLEAVWLFYAITTVFRSTSKGPLYVSCNVMPPQMLIAFILNCVINIIWLILFDREKILYSGIIIPFLPICLIYCLVLSHRRLHSYSVFMIKESLLFDVWINRFLVQNGIAINATWTFIATCLNFGMVLTYVYDVKEEISSIIVLMMVSIGTLLYTYFDYKRKLTHYTVTPYMVVCWATVGILLKHAAETSWTNITILSVVLLVGTCIVLGFKVFSILFPLKTDRKSKVKKSS</sequence>
<evidence type="ECO:0008006" key="3">
    <source>
        <dbReference type="Google" id="ProtNLM"/>
    </source>
</evidence>
<dbReference type="AlphaFoldDB" id="A0A0L8I5N0"/>
<organism evidence="2">
    <name type="scientific">Octopus bimaculoides</name>
    <name type="common">California two-spotted octopus</name>
    <dbReference type="NCBI Taxonomy" id="37653"/>
    <lineage>
        <taxon>Eukaryota</taxon>
        <taxon>Metazoa</taxon>
        <taxon>Spiralia</taxon>
        <taxon>Lophotrochozoa</taxon>
        <taxon>Mollusca</taxon>
        <taxon>Cephalopoda</taxon>
        <taxon>Coleoidea</taxon>
        <taxon>Octopodiformes</taxon>
        <taxon>Octopoda</taxon>
        <taxon>Incirrata</taxon>
        <taxon>Octopodidae</taxon>
        <taxon>Octopus</taxon>
    </lineage>
</organism>
<feature type="transmembrane region" description="Helical" evidence="1">
    <location>
        <begin position="125"/>
        <end position="144"/>
    </location>
</feature>
<feature type="transmembrane region" description="Helical" evidence="1">
    <location>
        <begin position="9"/>
        <end position="30"/>
    </location>
</feature>
<evidence type="ECO:0000313" key="2">
    <source>
        <dbReference type="EMBL" id="KOF96828.1"/>
    </source>
</evidence>
<feature type="transmembrane region" description="Helical" evidence="1">
    <location>
        <begin position="231"/>
        <end position="251"/>
    </location>
</feature>
<evidence type="ECO:0000256" key="1">
    <source>
        <dbReference type="SAM" id="Phobius"/>
    </source>
</evidence>
<dbReference type="OrthoDB" id="5586934at2759"/>
<accession>A0A0L8I5N0</accession>
<keyword evidence="1" id="KW-1133">Transmembrane helix</keyword>
<name>A0A0L8I5N0_OCTBM</name>
<dbReference type="PANTHER" id="PTHR33802">
    <property type="entry name" value="SI:CH211-161H7.5-RELATED"/>
    <property type="match status" value="1"/>
</dbReference>
<feature type="transmembrane region" description="Helical" evidence="1">
    <location>
        <begin position="103"/>
        <end position="119"/>
    </location>
</feature>
<feature type="transmembrane region" description="Helical" evidence="1">
    <location>
        <begin position="177"/>
        <end position="200"/>
    </location>
</feature>
<keyword evidence="1" id="KW-0472">Membrane</keyword>
<feature type="transmembrane region" description="Helical" evidence="1">
    <location>
        <begin position="61"/>
        <end position="83"/>
    </location>
</feature>
<protein>
    <recommendedName>
        <fullName evidence="3">Tryptophan-rich sensory protein</fullName>
    </recommendedName>
</protein>
<gene>
    <name evidence="2" type="ORF">OCBIM_22033385mg</name>
</gene>